<protein>
    <submittedName>
        <fullName evidence="2">Uncharacterized protein</fullName>
    </submittedName>
</protein>
<reference evidence="3" key="1">
    <citation type="submission" date="2017-06" db="EMBL/GenBank/DDBJ databases">
        <authorList>
            <person name="Varghese N."/>
            <person name="Submissions S."/>
        </authorList>
    </citation>
    <scope>NUCLEOTIDE SEQUENCE [LARGE SCALE GENOMIC DNA]</scope>
    <source>
        <strain evidence="3">JCM 23211</strain>
    </source>
</reference>
<dbReference type="Proteomes" id="UP000198327">
    <property type="component" value="Unassembled WGS sequence"/>
</dbReference>
<sequence length="47" mass="4798">MGCNCGGRKAVTHQVTRPDGTTKSYGTAAEAKAAATASGGSYERIEH</sequence>
<gene>
    <name evidence="2" type="ORF">SAMN05421642_103394</name>
</gene>
<organism evidence="2 3">
    <name type="scientific">Rhodococcoides kyotonense</name>
    <dbReference type="NCBI Taxonomy" id="398843"/>
    <lineage>
        <taxon>Bacteria</taxon>
        <taxon>Bacillati</taxon>
        <taxon>Actinomycetota</taxon>
        <taxon>Actinomycetes</taxon>
        <taxon>Mycobacteriales</taxon>
        <taxon>Nocardiaceae</taxon>
        <taxon>Rhodococcoides</taxon>
    </lineage>
</organism>
<dbReference type="AlphaFoldDB" id="A0A239FS77"/>
<keyword evidence="3" id="KW-1185">Reference proteome</keyword>
<feature type="compositionally biased region" description="Low complexity" evidence="1">
    <location>
        <begin position="23"/>
        <end position="47"/>
    </location>
</feature>
<evidence type="ECO:0000313" key="3">
    <source>
        <dbReference type="Proteomes" id="UP000198327"/>
    </source>
</evidence>
<evidence type="ECO:0000313" key="2">
    <source>
        <dbReference type="EMBL" id="SNS58704.1"/>
    </source>
</evidence>
<proteinExistence type="predicted"/>
<evidence type="ECO:0000256" key="1">
    <source>
        <dbReference type="SAM" id="MobiDB-lite"/>
    </source>
</evidence>
<dbReference type="EMBL" id="FZOW01000003">
    <property type="protein sequence ID" value="SNS58704.1"/>
    <property type="molecule type" value="Genomic_DNA"/>
</dbReference>
<accession>A0A239FS77</accession>
<feature type="region of interest" description="Disordered" evidence="1">
    <location>
        <begin position="15"/>
        <end position="47"/>
    </location>
</feature>
<name>A0A239FS77_9NOCA</name>